<dbReference type="VEuPathDB" id="FungiDB:CNC00705"/>
<dbReference type="RefSeq" id="XP_024514259.1">
    <property type="nucleotide sequence ID" value="XM_024658919.1"/>
</dbReference>
<dbReference type="AlphaFoldDB" id="A0A0S2LIA0"/>
<dbReference type="GeneID" id="36392770"/>
<dbReference type="OrthoDB" id="2575658at2759"/>
<evidence type="ECO:0008006" key="3">
    <source>
        <dbReference type="Google" id="ProtNLM"/>
    </source>
</evidence>
<dbReference type="InterPro" id="IPR036265">
    <property type="entry name" value="HIT-like_sf"/>
</dbReference>
<name>A0A0S2LIA0_CRYD1</name>
<dbReference type="InParanoid" id="A0A0S2LIA0"/>
<gene>
    <name evidence="1" type="ordered locus">CNC00705</name>
</gene>
<dbReference type="EMBL" id="AE017343">
    <property type="protein sequence ID" value="ALO60439.1"/>
    <property type="molecule type" value="Genomic_DNA"/>
</dbReference>
<sequence length="157" mass="17915">MPKFLSCFPSQRSAAAQYDPLLPTSNDITNDADNHKKTIASCIFCDVSRDKDFNIVYEDQELIAFHDRTPRAVTHLLIIPRSHVASSVRQLTHEHLPLIQWPLYLAHLCPPNRHRSWVSIYLLSPLYRISIYTSSLGHTRLLANSNIPSPLMQQGKV</sequence>
<accession>A0A0S2LIA0</accession>
<protein>
    <recommendedName>
        <fullName evidence="3">HIT domain-containing protein</fullName>
    </recommendedName>
</protein>
<reference evidence="1 2" key="1">
    <citation type="journal article" date="2005" name="Science">
        <title>The genome of the basidiomycetous yeast and human pathogen Cryptococcus neoformans.</title>
        <authorList>
            <person name="Loftus B.J."/>
            <person name="Fung E."/>
            <person name="Roncaglia P."/>
            <person name="Rowley D."/>
            <person name="Amedeo P."/>
            <person name="Bruno D."/>
            <person name="Vamathevan J."/>
            <person name="Miranda M."/>
            <person name="Anderson I.J."/>
            <person name="Fraser J.A."/>
            <person name="Allen J.E."/>
            <person name="Bosdet I.E."/>
            <person name="Brent M.R."/>
            <person name="Chiu R."/>
            <person name="Doering T.L."/>
            <person name="Donlin M.J."/>
            <person name="D'Souza C.A."/>
            <person name="Fox D.S."/>
            <person name="Grinberg V."/>
            <person name="Fu J."/>
            <person name="Fukushima M."/>
            <person name="Haas B.J."/>
            <person name="Huang J.C."/>
            <person name="Janbon G."/>
            <person name="Jones S.J."/>
            <person name="Koo H.L."/>
            <person name="Krzywinski M.I."/>
            <person name="Kwon-Chung J.K."/>
            <person name="Lengeler K.B."/>
            <person name="Maiti R."/>
            <person name="Marra M.A."/>
            <person name="Marra R.E."/>
            <person name="Mathewson C.A."/>
            <person name="Mitchell T.G."/>
            <person name="Pertea M."/>
            <person name="Riggs F.R."/>
            <person name="Salzberg S.L."/>
            <person name="Schein J.E."/>
            <person name="Shvartsbeyn A."/>
            <person name="Shin H."/>
            <person name="Shumway M."/>
            <person name="Specht C.A."/>
            <person name="Suh B.B."/>
            <person name="Tenney A."/>
            <person name="Utterback T.R."/>
            <person name="Wickes B.L."/>
            <person name="Wortman J.R."/>
            <person name="Wye N.H."/>
            <person name="Kronstad J.W."/>
            <person name="Lodge J.K."/>
            <person name="Heitman J."/>
            <person name="Davis R.W."/>
            <person name="Fraser C.M."/>
            <person name="Hyman R.W."/>
        </authorList>
    </citation>
    <scope>NUCLEOTIDE SEQUENCE [LARGE SCALE GENOMIC DNA]</scope>
    <source>
        <strain evidence="2">JEC21 / ATCC MYA-565</strain>
    </source>
</reference>
<dbReference type="SUPFAM" id="SSF54197">
    <property type="entry name" value="HIT-like"/>
    <property type="match status" value="1"/>
</dbReference>
<dbReference type="Pfam" id="PF11969">
    <property type="entry name" value="DcpS_C"/>
    <property type="match status" value="1"/>
</dbReference>
<dbReference type="Proteomes" id="UP000002149">
    <property type="component" value="Chromosome 3"/>
</dbReference>
<organism evidence="1 2">
    <name type="scientific">Cryptococcus deneoformans (strain JEC21 / ATCC MYA-565)</name>
    <name type="common">Cryptococcus neoformans var. neoformans serotype D</name>
    <dbReference type="NCBI Taxonomy" id="214684"/>
    <lineage>
        <taxon>Eukaryota</taxon>
        <taxon>Fungi</taxon>
        <taxon>Dikarya</taxon>
        <taxon>Basidiomycota</taxon>
        <taxon>Agaricomycotina</taxon>
        <taxon>Tremellomycetes</taxon>
        <taxon>Tremellales</taxon>
        <taxon>Cryptococcaceae</taxon>
        <taxon>Cryptococcus</taxon>
        <taxon>Cryptococcus neoformans species complex</taxon>
    </lineage>
</organism>
<keyword evidence="2" id="KW-1185">Reference proteome</keyword>
<evidence type="ECO:0000313" key="2">
    <source>
        <dbReference type="Proteomes" id="UP000002149"/>
    </source>
</evidence>
<dbReference type="Gene3D" id="3.30.428.10">
    <property type="entry name" value="HIT-like"/>
    <property type="match status" value="1"/>
</dbReference>
<dbReference type="PaxDb" id="214684-A0A0S2LIA0"/>
<evidence type="ECO:0000313" key="1">
    <source>
        <dbReference type="EMBL" id="ALO60439.1"/>
    </source>
</evidence>
<proteinExistence type="predicted"/>
<dbReference type="KEGG" id="cne:CNC00705"/>